<dbReference type="SUPFAM" id="SSF48452">
    <property type="entry name" value="TPR-like"/>
    <property type="match status" value="1"/>
</dbReference>
<protein>
    <submittedName>
        <fullName evidence="2">Uncharacterized protein</fullName>
    </submittedName>
</protein>
<dbReference type="EMBL" id="LNIX01000011">
    <property type="protein sequence ID" value="OXA48882.1"/>
    <property type="molecule type" value="Genomic_DNA"/>
</dbReference>
<feature type="region of interest" description="Disordered" evidence="1">
    <location>
        <begin position="453"/>
        <end position="512"/>
    </location>
</feature>
<reference evidence="2 3" key="1">
    <citation type="submission" date="2015-12" db="EMBL/GenBank/DDBJ databases">
        <title>The genome of Folsomia candida.</title>
        <authorList>
            <person name="Faddeeva A."/>
            <person name="Derks M.F."/>
            <person name="Anvar Y."/>
            <person name="Smit S."/>
            <person name="Van Straalen N."/>
            <person name="Roelofs D."/>
        </authorList>
    </citation>
    <scope>NUCLEOTIDE SEQUENCE [LARGE SCALE GENOMIC DNA]</scope>
    <source>
        <strain evidence="2 3">VU population</strain>
        <tissue evidence="2">Whole body</tissue>
    </source>
</reference>
<name>A0A226DTS4_FOLCA</name>
<evidence type="ECO:0000256" key="1">
    <source>
        <dbReference type="SAM" id="MobiDB-lite"/>
    </source>
</evidence>
<sequence length="512" mass="58687">MRKEMVDFGCPFLCHLLTDFCQPNVKFTPKNYVLRVKLQKYKKPYPLMSLTVNLDPLVYEWHYHFGNRIRFERKSPTMRNTDLSRKLCPNEEEIRILWETYDVCDYVKTGDDGKATNLRRMALAGVCQGIADLLRNRAMFGAQGGLTFGGLQLADDLEAVKFIRDQVQVITDQGGATFAEYIRYGEIFAGILHFQFRDYKMAEKYYKVAYSMMPLNSKLNHKLGCLYFMSDELRDIPAAIGFLRRAVKIEMSNVVAALDMIKVMSTLPAEYLEEIGKVVAMYLKRIEVGLPSPAGSELKWAHLKKMTRFGVKANKVASYSCSHTESSHKQCNAGKVPQVTLEKYTSYSHRVPIDFEWVLGCAKYMSGPDMKQDAVQDWISGQKLSPDSNIFSNIIPTMKRYHWGTNLIKLNEVKSQLQNSMETRTDRDEITVLQKMLATFPAFQNRIFASSRTILRPANPQPRRQESDADNNWRSGARTTPAPRDPPTWSGGNQIRGYNNRTARPPSPKNWR</sequence>
<organism evidence="2 3">
    <name type="scientific">Folsomia candida</name>
    <name type="common">Springtail</name>
    <dbReference type="NCBI Taxonomy" id="158441"/>
    <lineage>
        <taxon>Eukaryota</taxon>
        <taxon>Metazoa</taxon>
        <taxon>Ecdysozoa</taxon>
        <taxon>Arthropoda</taxon>
        <taxon>Hexapoda</taxon>
        <taxon>Collembola</taxon>
        <taxon>Entomobryomorpha</taxon>
        <taxon>Isotomoidea</taxon>
        <taxon>Isotomidae</taxon>
        <taxon>Proisotominae</taxon>
        <taxon>Folsomia</taxon>
    </lineage>
</organism>
<evidence type="ECO:0000313" key="2">
    <source>
        <dbReference type="EMBL" id="OXA48882.1"/>
    </source>
</evidence>
<gene>
    <name evidence="2" type="ORF">Fcan01_16462</name>
</gene>
<keyword evidence="3" id="KW-1185">Reference proteome</keyword>
<proteinExistence type="predicted"/>
<dbReference type="AlphaFoldDB" id="A0A226DTS4"/>
<dbReference type="Gene3D" id="1.25.40.10">
    <property type="entry name" value="Tetratricopeptide repeat domain"/>
    <property type="match status" value="1"/>
</dbReference>
<evidence type="ECO:0000313" key="3">
    <source>
        <dbReference type="Proteomes" id="UP000198287"/>
    </source>
</evidence>
<feature type="compositionally biased region" description="Polar residues" evidence="1">
    <location>
        <begin position="490"/>
        <end position="502"/>
    </location>
</feature>
<dbReference type="Proteomes" id="UP000198287">
    <property type="component" value="Unassembled WGS sequence"/>
</dbReference>
<comment type="caution">
    <text evidence="2">The sequence shown here is derived from an EMBL/GenBank/DDBJ whole genome shotgun (WGS) entry which is preliminary data.</text>
</comment>
<accession>A0A226DTS4</accession>
<dbReference type="InterPro" id="IPR011990">
    <property type="entry name" value="TPR-like_helical_dom_sf"/>
</dbReference>